<sequence length="88" mass="10441">MNELNFRPRDLEKAKKEHDCIDTLQKQLAVHIERGNYAMAQICMDDMDKSLKELCKMRHTKRQHERLVKVAKTMNQRGIKSKVVARYV</sequence>
<keyword evidence="2" id="KW-1185">Reference proteome</keyword>
<dbReference type="EMBL" id="CP014806">
    <property type="protein sequence ID" value="AMX00442.1"/>
    <property type="molecule type" value="Genomic_DNA"/>
</dbReference>
<dbReference type="RefSeq" id="WP_066790816.1">
    <property type="nucleotide sequence ID" value="NZ_CP014806.1"/>
</dbReference>
<gene>
    <name evidence="1" type="ORF">ATY39_14080</name>
</gene>
<dbReference type="Proteomes" id="UP000076021">
    <property type="component" value="Chromosome"/>
</dbReference>
<accession>A0A143HGP8</accession>
<proteinExistence type="predicted"/>
<evidence type="ECO:0000313" key="2">
    <source>
        <dbReference type="Proteomes" id="UP000076021"/>
    </source>
</evidence>
<dbReference type="STRING" id="241244.ATY39_14080"/>
<organism evidence="1 2">
    <name type="scientific">Rummeliibacillus stabekisii</name>
    <dbReference type="NCBI Taxonomy" id="241244"/>
    <lineage>
        <taxon>Bacteria</taxon>
        <taxon>Bacillati</taxon>
        <taxon>Bacillota</taxon>
        <taxon>Bacilli</taxon>
        <taxon>Bacillales</taxon>
        <taxon>Caryophanaceae</taxon>
        <taxon>Rummeliibacillus</taxon>
    </lineage>
</organism>
<dbReference type="KEGG" id="rst:ATY39_14080"/>
<name>A0A143HGP8_9BACL</name>
<reference evidence="2" key="2">
    <citation type="submission" date="2016-03" db="EMBL/GenBank/DDBJ databases">
        <authorList>
            <person name="Ploux O."/>
        </authorList>
    </citation>
    <scope>NUCLEOTIDE SEQUENCE [LARGE SCALE GENOMIC DNA]</scope>
    <source>
        <strain evidence="2">PP9</strain>
    </source>
</reference>
<dbReference type="OrthoDB" id="2455720at2"/>
<evidence type="ECO:0000313" key="1">
    <source>
        <dbReference type="EMBL" id="AMX00442.1"/>
    </source>
</evidence>
<protein>
    <submittedName>
        <fullName evidence="1">Uncharacterized protein</fullName>
    </submittedName>
</protein>
<reference evidence="1 2" key="1">
    <citation type="journal article" date="2016" name="Genome Announc.">
        <title>Whole-Genome Sequence of Rummeliibacillus stabekisii Strain PP9 Isolated from Antarctic Soil.</title>
        <authorList>
            <person name="da Mota F.F."/>
            <person name="Vollu R.E."/>
            <person name="Jurelevicius D."/>
            <person name="Seldin L."/>
        </authorList>
    </citation>
    <scope>NUCLEOTIDE SEQUENCE [LARGE SCALE GENOMIC DNA]</scope>
    <source>
        <strain evidence="1 2">PP9</strain>
    </source>
</reference>
<dbReference type="AlphaFoldDB" id="A0A143HGP8"/>